<proteinExistence type="predicted"/>
<dbReference type="RefSeq" id="WP_036928898.1">
    <property type="nucleotide sequence ID" value="NZ_JRPQ01000167.1"/>
</dbReference>
<dbReference type="OrthoDB" id="1075637at2"/>
<gene>
    <name evidence="1" type="ORF">HMPREF9304_11270</name>
</gene>
<evidence type="ECO:0000313" key="2">
    <source>
        <dbReference type="Proteomes" id="UP000029723"/>
    </source>
</evidence>
<sequence>MKQELFIEGEKVSYSIQEKNVVSVLGRVYIYRKPTTEDVLKIVWMGLTSQKGLSFAEFRKMHALGLVRMSRRRGQYTLGQVYWLVMGRVREINRRMR</sequence>
<dbReference type="EMBL" id="JRPQ01000167">
    <property type="protein sequence ID" value="KGI21256.1"/>
    <property type="molecule type" value="Genomic_DNA"/>
</dbReference>
<evidence type="ECO:0000313" key="1">
    <source>
        <dbReference type="EMBL" id="KGI21256.1"/>
    </source>
</evidence>
<accession>A0A098YPG1</accession>
<dbReference type="AlphaFoldDB" id="A0A098YPG1"/>
<protein>
    <submittedName>
        <fullName evidence="1">Uncharacterized protein</fullName>
    </submittedName>
</protein>
<organism evidence="1 2">
    <name type="scientific">Hoylesella timonensis S9-PR14</name>
    <dbReference type="NCBI Taxonomy" id="1401062"/>
    <lineage>
        <taxon>Bacteria</taxon>
        <taxon>Pseudomonadati</taxon>
        <taxon>Bacteroidota</taxon>
        <taxon>Bacteroidia</taxon>
        <taxon>Bacteroidales</taxon>
        <taxon>Prevotellaceae</taxon>
        <taxon>Hoylesella</taxon>
    </lineage>
</organism>
<comment type="caution">
    <text evidence="1">The sequence shown here is derived from an EMBL/GenBank/DDBJ whole genome shotgun (WGS) entry which is preliminary data.</text>
</comment>
<dbReference type="Proteomes" id="UP000029723">
    <property type="component" value="Unassembled WGS sequence"/>
</dbReference>
<reference evidence="1 2" key="1">
    <citation type="submission" date="2014-07" db="EMBL/GenBank/DDBJ databases">
        <authorList>
            <person name="McCorrison J."/>
            <person name="Sanka R."/>
            <person name="Torralba M."/>
            <person name="Gillis M."/>
            <person name="Haft D.H."/>
            <person name="Methe B."/>
            <person name="Sutton G."/>
            <person name="Nelson K.E."/>
        </authorList>
    </citation>
    <scope>NUCLEOTIDE SEQUENCE [LARGE SCALE GENOMIC DNA]</scope>
    <source>
        <strain evidence="1 2">S9-PR14</strain>
    </source>
</reference>
<name>A0A098YPG1_9BACT</name>